<accession>A0A0T5ZY93</accession>
<organism evidence="1 2">
    <name type="scientific">candidate division WWE3 bacterium CSP1-7</name>
    <dbReference type="NCBI Taxonomy" id="1576480"/>
    <lineage>
        <taxon>Bacteria</taxon>
        <taxon>Katanobacteria</taxon>
    </lineage>
</organism>
<comment type="caution">
    <text evidence="1">The sequence shown here is derived from an EMBL/GenBank/DDBJ whole genome shotgun (WGS) entry which is preliminary data.</text>
</comment>
<dbReference type="AlphaFoldDB" id="A0A0T5ZY93"/>
<evidence type="ECO:0000313" key="2">
    <source>
        <dbReference type="Proteomes" id="UP000051297"/>
    </source>
</evidence>
<sequence length="99" mass="11474">MIDKDFNVDFKNRKISYNPRGSGDTYSTNEFYSFLQEIFSRPQNMNYEIPIEAGSKTKYSLTNEWVIDDGAMRHIEGGDLLLEVRSLDGKKFKVLRGLL</sequence>
<dbReference type="STRING" id="1576480.XU08_C0001G0167"/>
<reference evidence="1 2" key="1">
    <citation type="submission" date="2015-05" db="EMBL/GenBank/DDBJ databases">
        <title>Critical biogeochemical functions in the subsurface are associated with bacteria from new phyla and little studied lineages.</title>
        <authorList>
            <person name="Hug L.A."/>
            <person name="Thomas B.C."/>
            <person name="Sharon I."/>
            <person name="Brown C.T."/>
            <person name="Sharma R."/>
            <person name="Hettich R.L."/>
            <person name="Wilkins M.J."/>
            <person name="Williams K.H."/>
            <person name="Singh A."/>
            <person name="Banfield J.F."/>
        </authorList>
    </citation>
    <scope>NUCLEOTIDE SEQUENCE [LARGE SCALE GENOMIC DNA]</scope>
    <source>
        <strain evidence="1">CSP1-7</strain>
    </source>
</reference>
<dbReference type="Proteomes" id="UP000051297">
    <property type="component" value="Unassembled WGS sequence"/>
</dbReference>
<evidence type="ECO:0000313" key="1">
    <source>
        <dbReference type="EMBL" id="KRT67757.1"/>
    </source>
</evidence>
<gene>
    <name evidence="1" type="ORF">XU08_C0001G0167</name>
</gene>
<protein>
    <submittedName>
        <fullName evidence="1">Uncharacterized protein</fullName>
    </submittedName>
</protein>
<dbReference type="EMBL" id="LDXK01000001">
    <property type="protein sequence ID" value="KRT67757.1"/>
    <property type="molecule type" value="Genomic_DNA"/>
</dbReference>
<name>A0A0T5ZY93_UNCKA</name>
<proteinExistence type="predicted"/>